<sequence>MSLQSPYFFTSERLGFRNWTSEDLDELAALCADPAVMKYFPATLTREESEAYLQRLQKHYDTYGYNYYAVERLDNGEWIGLIGLAYQTYEVDFLPATDIGWRLKQSAWGKGYATEGAKRCLSHGFETLGLERIVSTCVIQNSPSENVMQKIGMTRMSEFDHPKLWDYPENLRCVWYEMTPEADQIQRYS</sequence>
<proteinExistence type="predicted"/>
<dbReference type="InterPro" id="IPR016181">
    <property type="entry name" value="Acyl_CoA_acyltransferase"/>
</dbReference>
<gene>
    <name evidence="2" type="ORF">BST99_05005</name>
</gene>
<keyword evidence="2" id="KW-0808">Transferase</keyword>
<dbReference type="PROSITE" id="PS51186">
    <property type="entry name" value="GNAT"/>
    <property type="match status" value="1"/>
</dbReference>
<dbReference type="RefSeq" id="WP_105000825.1">
    <property type="nucleotide sequence ID" value="NZ_MQVX01000001.1"/>
</dbReference>
<dbReference type="PANTHER" id="PTHR43792:SF1">
    <property type="entry name" value="N-ACETYLTRANSFERASE DOMAIN-CONTAINING PROTEIN"/>
    <property type="match status" value="1"/>
</dbReference>
<comment type="caution">
    <text evidence="2">The sequence shown here is derived from an EMBL/GenBank/DDBJ whole genome shotgun (WGS) entry which is preliminary data.</text>
</comment>
<organism evidence="2 3">
    <name type="scientific">Aureicoccus marinus</name>
    <dbReference type="NCBI Taxonomy" id="754435"/>
    <lineage>
        <taxon>Bacteria</taxon>
        <taxon>Pseudomonadati</taxon>
        <taxon>Bacteroidota</taxon>
        <taxon>Flavobacteriia</taxon>
        <taxon>Flavobacteriales</taxon>
        <taxon>Flavobacteriaceae</taxon>
        <taxon>Aureicoccus</taxon>
    </lineage>
</organism>
<dbReference type="AlphaFoldDB" id="A0A2S7T5G7"/>
<name>A0A2S7T5G7_9FLAO</name>
<dbReference type="SUPFAM" id="SSF55729">
    <property type="entry name" value="Acyl-CoA N-acyltransferases (Nat)"/>
    <property type="match status" value="1"/>
</dbReference>
<dbReference type="OrthoDB" id="9788916at2"/>
<dbReference type="Gene3D" id="3.40.630.30">
    <property type="match status" value="1"/>
</dbReference>
<evidence type="ECO:0000313" key="3">
    <source>
        <dbReference type="Proteomes" id="UP000239366"/>
    </source>
</evidence>
<dbReference type="EMBL" id="MQVX01000001">
    <property type="protein sequence ID" value="PQJ15172.1"/>
    <property type="molecule type" value="Genomic_DNA"/>
</dbReference>
<dbReference type="Proteomes" id="UP000239366">
    <property type="component" value="Unassembled WGS sequence"/>
</dbReference>
<dbReference type="InterPro" id="IPR051531">
    <property type="entry name" value="N-acetyltransferase"/>
</dbReference>
<dbReference type="GO" id="GO:0016747">
    <property type="term" value="F:acyltransferase activity, transferring groups other than amino-acyl groups"/>
    <property type="evidence" value="ECO:0007669"/>
    <property type="project" value="InterPro"/>
</dbReference>
<evidence type="ECO:0000313" key="2">
    <source>
        <dbReference type="EMBL" id="PQJ15172.1"/>
    </source>
</evidence>
<dbReference type="PANTHER" id="PTHR43792">
    <property type="entry name" value="GNAT FAMILY, PUTATIVE (AFU_ORTHOLOGUE AFUA_3G00765)-RELATED-RELATED"/>
    <property type="match status" value="1"/>
</dbReference>
<feature type="domain" description="N-acetyltransferase" evidence="1">
    <location>
        <begin position="14"/>
        <end position="174"/>
    </location>
</feature>
<reference evidence="3" key="1">
    <citation type="submission" date="2016-11" db="EMBL/GenBank/DDBJ databases">
        <title>Trade-off between light-utilization and light-protection in marine flavobacteria.</title>
        <authorList>
            <person name="Kumagai Y."/>
            <person name="Yoshizawa S."/>
            <person name="Kogure K."/>
        </authorList>
    </citation>
    <scope>NUCLEOTIDE SEQUENCE [LARGE SCALE GENOMIC DNA]</scope>
    <source>
        <strain evidence="3">SG-18</strain>
    </source>
</reference>
<dbReference type="InterPro" id="IPR000182">
    <property type="entry name" value="GNAT_dom"/>
</dbReference>
<accession>A0A2S7T5G7</accession>
<protein>
    <submittedName>
        <fullName evidence="2">GNAT family N-acetyltransferase</fullName>
    </submittedName>
</protein>
<dbReference type="Pfam" id="PF13302">
    <property type="entry name" value="Acetyltransf_3"/>
    <property type="match status" value="1"/>
</dbReference>
<evidence type="ECO:0000259" key="1">
    <source>
        <dbReference type="PROSITE" id="PS51186"/>
    </source>
</evidence>
<keyword evidence="3" id="KW-1185">Reference proteome</keyword>